<organism evidence="1 2">
    <name type="scientific">Nocardioides cavernae</name>
    <dbReference type="NCBI Taxonomy" id="1921566"/>
    <lineage>
        <taxon>Bacteria</taxon>
        <taxon>Bacillati</taxon>
        <taxon>Actinomycetota</taxon>
        <taxon>Actinomycetes</taxon>
        <taxon>Propionibacteriales</taxon>
        <taxon>Nocardioidaceae</taxon>
        <taxon>Nocardioides</taxon>
    </lineage>
</organism>
<reference evidence="1 2" key="1">
    <citation type="submission" date="2020-09" db="EMBL/GenBank/DDBJ databases">
        <title>novel species in genus Nocardioides.</title>
        <authorList>
            <person name="Zhang G."/>
        </authorList>
    </citation>
    <scope>NUCLEOTIDE SEQUENCE [LARGE SCALE GENOMIC DNA]</scope>
    <source>
        <strain evidence="1 2">KCTC 39551</strain>
    </source>
</reference>
<dbReference type="RefSeq" id="WP_191194841.1">
    <property type="nucleotide sequence ID" value="NZ_JACXYZ010000001.1"/>
</dbReference>
<evidence type="ECO:0008006" key="3">
    <source>
        <dbReference type="Google" id="ProtNLM"/>
    </source>
</evidence>
<comment type="caution">
    <text evidence="1">The sequence shown here is derived from an EMBL/GenBank/DDBJ whole genome shotgun (WGS) entry which is preliminary data.</text>
</comment>
<evidence type="ECO:0000313" key="1">
    <source>
        <dbReference type="EMBL" id="MBD3925151.1"/>
    </source>
</evidence>
<dbReference type="Proteomes" id="UP000618818">
    <property type="component" value="Unassembled WGS sequence"/>
</dbReference>
<dbReference type="EMBL" id="JACXYZ010000001">
    <property type="protein sequence ID" value="MBD3925151.1"/>
    <property type="molecule type" value="Genomic_DNA"/>
</dbReference>
<proteinExistence type="predicted"/>
<gene>
    <name evidence="1" type="ORF">IEZ26_11000</name>
</gene>
<sequence>MVRTAADVAARARLALVLTLLGVASLLAAASLDPSATAQTVVVMTALSAATTLAGVHCLLAVPDAGIHSLRPRRRAADIPLVLAGRTTDVVHPVRPRAPGRV</sequence>
<protein>
    <recommendedName>
        <fullName evidence="3">DUF58 domain-containing protein</fullName>
    </recommendedName>
</protein>
<accession>A0ABR8NAJ9</accession>
<evidence type="ECO:0000313" key="2">
    <source>
        <dbReference type="Proteomes" id="UP000618818"/>
    </source>
</evidence>
<name>A0ABR8NAJ9_9ACTN</name>
<keyword evidence="2" id="KW-1185">Reference proteome</keyword>